<dbReference type="EMBL" id="CP001646">
    <property type="protein sequence ID" value="ACS66011.1"/>
    <property type="molecule type" value="Genomic_DNA"/>
</dbReference>
<sequence length="90" mass="9685">MLEDVRYFWKTARKPALLLYASCVGLAVAAVAGVASLLVGNVLALSICVFFFLLCALPVFVIGTVDFAQARRDRKRAKSGAHACRPAART</sequence>
<keyword evidence="1" id="KW-0472">Membrane</keyword>
<feature type="transmembrane region" description="Helical" evidence="1">
    <location>
        <begin position="16"/>
        <end position="38"/>
    </location>
</feature>
<evidence type="ECO:0000313" key="2">
    <source>
        <dbReference type="EMBL" id="ACS66011.1"/>
    </source>
</evidence>
<dbReference type="AlphaFoldDB" id="C6BQG4"/>
<evidence type="ECO:0008006" key="3">
    <source>
        <dbReference type="Google" id="ProtNLM"/>
    </source>
</evidence>
<gene>
    <name evidence="2" type="ordered locus">Rpic12D_4776</name>
</gene>
<evidence type="ECO:0000256" key="1">
    <source>
        <dbReference type="SAM" id="Phobius"/>
    </source>
</evidence>
<feature type="transmembrane region" description="Helical" evidence="1">
    <location>
        <begin position="44"/>
        <end position="68"/>
    </location>
</feature>
<dbReference type="KEGG" id="rpf:Rpic12D_4776"/>
<geneLocation type="plasmid" evidence="2">
    <name>pRp12D01</name>
</geneLocation>
<reference evidence="2" key="1">
    <citation type="submission" date="2009-06" db="EMBL/GenBank/DDBJ databases">
        <title>Complete sequence plasmid 1 of Ralstonia pickettii 12D.</title>
        <authorList>
            <consortium name="US DOE Joint Genome Institute"/>
            <person name="Lucas S."/>
            <person name="Copeland A."/>
            <person name="Lapidus A."/>
            <person name="Glavina del Rio T."/>
            <person name="Dalin E."/>
            <person name="Tice H."/>
            <person name="Bruce D."/>
            <person name="Goodwin L."/>
            <person name="Pitluck S."/>
            <person name="Sims D."/>
            <person name="Meincke L."/>
            <person name="Brettin T."/>
            <person name="Detter J.C."/>
            <person name="Han C."/>
            <person name="Larimer F."/>
            <person name="Land M."/>
            <person name="Hauser L."/>
            <person name="Kyrpides N."/>
            <person name="Ovchinnikova G."/>
            <person name="Marsh T."/>
            <person name="Richardson P."/>
        </authorList>
    </citation>
    <scope>NUCLEOTIDE SEQUENCE [LARGE SCALE GENOMIC DNA]</scope>
    <source>
        <plasmid evidence="2">12D</plasmid>
        <plasmid evidence="2">pRp12D01</plasmid>
    </source>
</reference>
<accession>C6BQG4</accession>
<keyword evidence="1" id="KW-0812">Transmembrane</keyword>
<dbReference type="HOGENOM" id="CLU_2438619_0_0_4"/>
<name>C6BQG4_RALP1</name>
<organism evidence="2">
    <name type="scientific">Ralstonia pickettii (strain 12D)</name>
    <dbReference type="NCBI Taxonomy" id="428406"/>
    <lineage>
        <taxon>Bacteria</taxon>
        <taxon>Pseudomonadati</taxon>
        <taxon>Pseudomonadota</taxon>
        <taxon>Betaproteobacteria</taxon>
        <taxon>Burkholderiales</taxon>
        <taxon>Burkholderiaceae</taxon>
        <taxon>Ralstonia</taxon>
    </lineage>
</organism>
<keyword evidence="1" id="KW-1133">Transmembrane helix</keyword>
<proteinExistence type="predicted"/>
<keyword evidence="2" id="KW-0614">Plasmid</keyword>
<protein>
    <recommendedName>
        <fullName evidence="3">Transmembrane protein</fullName>
    </recommendedName>
</protein>